<dbReference type="PANTHER" id="PTHR44051">
    <property type="entry name" value="GLUTATHIONE S-TRANSFERASE-RELATED"/>
    <property type="match status" value="1"/>
</dbReference>
<sequence>MITLYDHPRSGNCYKVRLFLSLIGVPFRREFVDVLARKNQTEAYERISAWRQVPAIEDDGLALWDSQAILLYLAQKHAPQWLAPLPHSGQMHAWLSVSSNEIANSLQPLRLTRVVSLAEAAHHLGVREEMLDLEGLRQRTDRLLNQLEKRLATHEWLAGARSVADLACYGYLSMAEEAGIDMRAYPALSAWRRRIEKLPGYVPPGHPG</sequence>
<comment type="similarity">
    <text evidence="1">Belongs to the GST superfamily.</text>
</comment>
<protein>
    <submittedName>
        <fullName evidence="4">Glutathione S-transferase</fullName>
        <ecNumber evidence="4">2.5.1.18</ecNumber>
    </submittedName>
</protein>
<evidence type="ECO:0000259" key="3">
    <source>
        <dbReference type="PROSITE" id="PS50405"/>
    </source>
</evidence>
<dbReference type="Gene3D" id="3.40.30.10">
    <property type="entry name" value="Glutaredoxin"/>
    <property type="match status" value="1"/>
</dbReference>
<dbReference type="InterPro" id="IPR040079">
    <property type="entry name" value="Glutathione_S-Trfase"/>
</dbReference>
<dbReference type="PANTHER" id="PTHR44051:SF2">
    <property type="entry name" value="HYPOTHETICAL GLUTATHIONE S-TRANSFERASE LIKE PROTEIN"/>
    <property type="match status" value="1"/>
</dbReference>
<dbReference type="InterPro" id="IPR010987">
    <property type="entry name" value="Glutathione-S-Trfase_C-like"/>
</dbReference>
<dbReference type="EC" id="2.5.1.18" evidence="4"/>
<dbReference type="OrthoDB" id="9797500at2"/>
<evidence type="ECO:0000256" key="1">
    <source>
        <dbReference type="RuleBase" id="RU003494"/>
    </source>
</evidence>
<dbReference type="InterPro" id="IPR036249">
    <property type="entry name" value="Thioredoxin-like_sf"/>
</dbReference>
<dbReference type="CDD" id="cd03056">
    <property type="entry name" value="GST_N_4"/>
    <property type="match status" value="1"/>
</dbReference>
<dbReference type="GO" id="GO:0004364">
    <property type="term" value="F:glutathione transferase activity"/>
    <property type="evidence" value="ECO:0007669"/>
    <property type="project" value="UniProtKB-EC"/>
</dbReference>
<dbReference type="InterPro" id="IPR004046">
    <property type="entry name" value="GST_C"/>
</dbReference>
<dbReference type="SUPFAM" id="SSF47616">
    <property type="entry name" value="GST C-terminal domain-like"/>
    <property type="match status" value="1"/>
</dbReference>
<organism evidence="4 5">
    <name type="scientific">Bordetella ansorpii</name>
    <dbReference type="NCBI Taxonomy" id="288768"/>
    <lineage>
        <taxon>Bacteria</taxon>
        <taxon>Pseudomonadati</taxon>
        <taxon>Pseudomonadota</taxon>
        <taxon>Betaproteobacteria</taxon>
        <taxon>Burkholderiales</taxon>
        <taxon>Alcaligenaceae</taxon>
        <taxon>Bordetella</taxon>
    </lineage>
</organism>
<accession>A0A157P622</accession>
<feature type="domain" description="GST C-terminal" evidence="3">
    <location>
        <begin position="84"/>
        <end position="208"/>
    </location>
</feature>
<evidence type="ECO:0000259" key="2">
    <source>
        <dbReference type="PROSITE" id="PS50404"/>
    </source>
</evidence>
<dbReference type="EMBL" id="FKBS01000014">
    <property type="protein sequence ID" value="SAI28830.1"/>
    <property type="molecule type" value="Genomic_DNA"/>
</dbReference>
<proteinExistence type="inferred from homology"/>
<dbReference type="SFLD" id="SFLDS00019">
    <property type="entry name" value="Glutathione_Transferase_(cytos"/>
    <property type="match status" value="1"/>
</dbReference>
<dbReference type="Proteomes" id="UP000077037">
    <property type="component" value="Unassembled WGS sequence"/>
</dbReference>
<feature type="domain" description="GST N-terminal" evidence="2">
    <location>
        <begin position="1"/>
        <end position="81"/>
    </location>
</feature>
<evidence type="ECO:0000313" key="4">
    <source>
        <dbReference type="EMBL" id="SAI28830.1"/>
    </source>
</evidence>
<dbReference type="Pfam" id="PF02798">
    <property type="entry name" value="GST_N"/>
    <property type="match status" value="1"/>
</dbReference>
<dbReference type="SUPFAM" id="SSF52833">
    <property type="entry name" value="Thioredoxin-like"/>
    <property type="match status" value="1"/>
</dbReference>
<dbReference type="Gene3D" id="1.20.1050.10">
    <property type="match status" value="1"/>
</dbReference>
<dbReference type="Pfam" id="PF00043">
    <property type="entry name" value="GST_C"/>
    <property type="match status" value="1"/>
</dbReference>
<dbReference type="RefSeq" id="WP_066411908.1">
    <property type="nucleotide sequence ID" value="NZ_FKBS01000014.1"/>
</dbReference>
<dbReference type="SFLD" id="SFLDG00358">
    <property type="entry name" value="Main_(cytGST)"/>
    <property type="match status" value="1"/>
</dbReference>
<reference evidence="4 5" key="1">
    <citation type="submission" date="2016-03" db="EMBL/GenBank/DDBJ databases">
        <authorList>
            <consortium name="Pathogen Informatics"/>
        </authorList>
    </citation>
    <scope>NUCLEOTIDE SEQUENCE [LARGE SCALE GENOMIC DNA]</scope>
    <source>
        <strain evidence="4 5">NCTC13364</strain>
    </source>
</reference>
<dbReference type="InterPro" id="IPR036282">
    <property type="entry name" value="Glutathione-S-Trfase_C_sf"/>
</dbReference>
<dbReference type="PROSITE" id="PS50405">
    <property type="entry name" value="GST_CTER"/>
    <property type="match status" value="1"/>
</dbReference>
<name>A0A157P622_9BORD</name>
<dbReference type="PROSITE" id="PS50404">
    <property type="entry name" value="GST_NTER"/>
    <property type="match status" value="1"/>
</dbReference>
<evidence type="ECO:0000313" key="5">
    <source>
        <dbReference type="Proteomes" id="UP000077037"/>
    </source>
</evidence>
<dbReference type="InterPro" id="IPR004045">
    <property type="entry name" value="Glutathione_S-Trfase_N"/>
</dbReference>
<keyword evidence="4" id="KW-0808">Transferase</keyword>
<dbReference type="AlphaFoldDB" id="A0A157P622"/>
<gene>
    <name evidence="4" type="primary">yfcG_2</name>
    <name evidence="4" type="ORF">SAMEA1982600_02285</name>
</gene>